<dbReference type="OrthoDB" id="21254at2759"/>
<accession>A0A1G4J6L0</accession>
<dbReference type="SUPFAM" id="SSF56019">
    <property type="entry name" value="The spindle assembly checkpoint protein mad2"/>
    <property type="match status" value="1"/>
</dbReference>
<dbReference type="Gene3D" id="3.30.900.10">
    <property type="entry name" value="HORMA domain"/>
    <property type="match status" value="1"/>
</dbReference>
<proteinExistence type="inferred from homology"/>
<dbReference type="GO" id="GO:0016035">
    <property type="term" value="C:zeta DNA polymerase complex"/>
    <property type="evidence" value="ECO:0007669"/>
    <property type="project" value="TreeGrafter"/>
</dbReference>
<organism evidence="3 4">
    <name type="scientific">Lachancea mirantina</name>
    <dbReference type="NCBI Taxonomy" id="1230905"/>
    <lineage>
        <taxon>Eukaryota</taxon>
        <taxon>Fungi</taxon>
        <taxon>Dikarya</taxon>
        <taxon>Ascomycota</taxon>
        <taxon>Saccharomycotina</taxon>
        <taxon>Saccharomycetes</taxon>
        <taxon>Saccharomycetales</taxon>
        <taxon>Saccharomycetaceae</taxon>
        <taxon>Lachancea</taxon>
    </lineage>
</organism>
<dbReference type="EMBL" id="LT598466">
    <property type="protein sequence ID" value="SCU85208.1"/>
    <property type="molecule type" value="Genomic_DNA"/>
</dbReference>
<dbReference type="InterPro" id="IPR003511">
    <property type="entry name" value="HORMA_dom"/>
</dbReference>
<evidence type="ECO:0000259" key="2">
    <source>
        <dbReference type="PROSITE" id="PS50815"/>
    </source>
</evidence>
<feature type="domain" description="HORMA" evidence="2">
    <location>
        <begin position="13"/>
        <end position="229"/>
    </location>
</feature>
<dbReference type="PROSITE" id="PS50815">
    <property type="entry name" value="HORMA"/>
    <property type="match status" value="1"/>
</dbReference>
<evidence type="ECO:0000256" key="1">
    <source>
        <dbReference type="ARBA" id="ARBA00010348"/>
    </source>
</evidence>
<sequence>MTLSYDEKPRMNENTGKWLKVYLKCFINAVLDFRNVYPQESFDWTTYQAFNLPRHIPINRHPQVSQYIETLIEDLLSKLGNIRTFNLNIVRCDDRACIENYAIDFSELRHWDTELVSETEVFDELRSSLNGLLSQLEKLPKIKPGTVTFEIIIEGPDLNLGREAGRVLNETEKRHLEQNVNWTKTGENQFQGKITNSELGNEIQGFGPKVKLTSIAGCDSGPIVFYVYTQRIIAPKDSQLLDIYESYSQEEFQLSLP</sequence>
<reference evidence="4" key="1">
    <citation type="submission" date="2016-03" db="EMBL/GenBank/DDBJ databases">
        <authorList>
            <person name="Devillers H."/>
        </authorList>
    </citation>
    <scope>NUCLEOTIDE SEQUENCE [LARGE SCALE GENOMIC DNA]</scope>
</reference>
<comment type="similarity">
    <text evidence="1">Belongs to the MAD2 family.</text>
</comment>
<dbReference type="InterPro" id="IPR045091">
    <property type="entry name" value="Mad2-like"/>
</dbReference>
<keyword evidence="4" id="KW-1185">Reference proteome</keyword>
<evidence type="ECO:0000313" key="4">
    <source>
        <dbReference type="Proteomes" id="UP000191024"/>
    </source>
</evidence>
<gene>
    <name evidence="3" type="ORF">LAMI_0C10484G</name>
</gene>
<dbReference type="AlphaFoldDB" id="A0A1G4J6L0"/>
<dbReference type="PANTHER" id="PTHR11842:SF10">
    <property type="entry name" value="MITOTIC SPINDLE ASSEMBLY CHECKPOINT PROTEIN MAD2B"/>
    <property type="match status" value="1"/>
</dbReference>
<protein>
    <submittedName>
        <fullName evidence="3">LAMI_0C10484g1_1</fullName>
    </submittedName>
</protein>
<name>A0A1G4J6L0_9SACH</name>
<evidence type="ECO:0000313" key="3">
    <source>
        <dbReference type="EMBL" id="SCU85208.1"/>
    </source>
</evidence>
<dbReference type="Proteomes" id="UP000191024">
    <property type="component" value="Chromosome C"/>
</dbReference>
<dbReference type="PANTHER" id="PTHR11842">
    <property type="entry name" value="MITOTIC SPINDLE ASSEMBLY CHECKPOINT PROTEIN MAD2"/>
    <property type="match status" value="1"/>
</dbReference>
<dbReference type="InterPro" id="IPR036570">
    <property type="entry name" value="HORMA_dom_sf"/>
</dbReference>
<dbReference type="STRING" id="1230905.A0A1G4J6L0"/>